<evidence type="ECO:0000256" key="2">
    <source>
        <dbReference type="ARBA" id="ARBA00022723"/>
    </source>
</evidence>
<gene>
    <name evidence="5" type="ORF">INT47_006347</name>
</gene>
<accession>A0A8H7RJ52</accession>
<dbReference type="PANTHER" id="PTHR34615:SF1">
    <property type="entry name" value="PX DOMAIN-CONTAINING PROTEIN"/>
    <property type="match status" value="1"/>
</dbReference>
<dbReference type="InterPro" id="IPR027806">
    <property type="entry name" value="HARBI1_dom"/>
</dbReference>
<evidence type="ECO:0000313" key="5">
    <source>
        <dbReference type="EMBL" id="KAG2211227.1"/>
    </source>
</evidence>
<dbReference type="Proteomes" id="UP000603453">
    <property type="component" value="Unassembled WGS sequence"/>
</dbReference>
<dbReference type="GO" id="GO:0046872">
    <property type="term" value="F:metal ion binding"/>
    <property type="evidence" value="ECO:0007669"/>
    <property type="project" value="UniProtKB-KW"/>
</dbReference>
<protein>
    <recommendedName>
        <fullName evidence="4">DDE Tnp4 domain-containing protein</fullName>
    </recommendedName>
</protein>
<feature type="coiled-coil region" evidence="3">
    <location>
        <begin position="11"/>
        <end position="38"/>
    </location>
</feature>
<dbReference type="EMBL" id="JAEPRD010000009">
    <property type="protein sequence ID" value="KAG2211227.1"/>
    <property type="molecule type" value="Genomic_DNA"/>
</dbReference>
<reference evidence="5" key="1">
    <citation type="submission" date="2020-12" db="EMBL/GenBank/DDBJ databases">
        <title>Metabolic potential, ecology and presence of endohyphal bacteria is reflected in genomic diversity of Mucoromycotina.</title>
        <authorList>
            <person name="Muszewska A."/>
            <person name="Okrasinska A."/>
            <person name="Steczkiewicz K."/>
            <person name="Drgas O."/>
            <person name="Orlowska M."/>
            <person name="Perlinska-Lenart U."/>
            <person name="Aleksandrzak-Piekarczyk T."/>
            <person name="Szatraj K."/>
            <person name="Zielenkiewicz U."/>
            <person name="Pilsyk S."/>
            <person name="Malc E."/>
            <person name="Mieczkowski P."/>
            <person name="Kruszewska J.S."/>
            <person name="Biernat P."/>
            <person name="Pawlowska J."/>
        </authorList>
    </citation>
    <scope>NUCLEOTIDE SEQUENCE</scope>
    <source>
        <strain evidence="5">WA0000017839</strain>
    </source>
</reference>
<dbReference type="Pfam" id="PF13359">
    <property type="entry name" value="DDE_Tnp_4"/>
    <property type="match status" value="1"/>
</dbReference>
<keyword evidence="6" id="KW-1185">Reference proteome</keyword>
<feature type="domain" description="DDE Tnp4" evidence="4">
    <location>
        <begin position="181"/>
        <end position="301"/>
    </location>
</feature>
<evidence type="ECO:0000313" key="6">
    <source>
        <dbReference type="Proteomes" id="UP000603453"/>
    </source>
</evidence>
<proteinExistence type="predicted"/>
<evidence type="ECO:0000256" key="1">
    <source>
        <dbReference type="ARBA" id="ARBA00001968"/>
    </source>
</evidence>
<keyword evidence="3" id="KW-0175">Coiled coil</keyword>
<dbReference type="AlphaFoldDB" id="A0A8H7RJ52"/>
<dbReference type="PANTHER" id="PTHR34615">
    <property type="entry name" value="PX DOMAIN-CONTAINING PROTEIN"/>
    <property type="match status" value="1"/>
</dbReference>
<keyword evidence="2" id="KW-0479">Metal-binding</keyword>
<organism evidence="5 6">
    <name type="scientific">Mucor saturninus</name>
    <dbReference type="NCBI Taxonomy" id="64648"/>
    <lineage>
        <taxon>Eukaryota</taxon>
        <taxon>Fungi</taxon>
        <taxon>Fungi incertae sedis</taxon>
        <taxon>Mucoromycota</taxon>
        <taxon>Mucoromycotina</taxon>
        <taxon>Mucoromycetes</taxon>
        <taxon>Mucorales</taxon>
        <taxon>Mucorineae</taxon>
        <taxon>Mucoraceae</taxon>
        <taxon>Mucor</taxon>
    </lineage>
</organism>
<evidence type="ECO:0000256" key="3">
    <source>
        <dbReference type="SAM" id="Coils"/>
    </source>
</evidence>
<evidence type="ECO:0000259" key="4">
    <source>
        <dbReference type="Pfam" id="PF13359"/>
    </source>
</evidence>
<sequence length="302" mass="34536">MSQILYLYATIRTYEDYINILEERLNEEDELLARLEHNETNYALHNRQTLDISTLSNEVCKSLFRFTFRELKMVSRALGFPEKVSFRQHTRQHFSLDRHLALAIMLRRLAYPSRLLDLELLFGINKATIGTVYNTMIEILNYNYEEGITFNAKHLHSFNLQRFAEATERKGSCFTGVIGFVDGTLNGVARPSEFQEILYNGHVRYHGLKYQGIVTPDGITVSLSGPFAGAMHDQAVMVSSGIMNDLRKCLDPRETGGELYAIYGDPAYVESDILIKPFRTGAQMHRLDKEANYVMSKLSVIS</sequence>
<dbReference type="OrthoDB" id="2283549at2759"/>
<comment type="cofactor">
    <cofactor evidence="1">
        <name>a divalent metal cation</name>
        <dbReference type="ChEBI" id="CHEBI:60240"/>
    </cofactor>
</comment>
<comment type="caution">
    <text evidence="5">The sequence shown here is derived from an EMBL/GenBank/DDBJ whole genome shotgun (WGS) entry which is preliminary data.</text>
</comment>
<name>A0A8H7RJ52_9FUNG</name>